<feature type="transmembrane region" description="Helical" evidence="1">
    <location>
        <begin position="66"/>
        <end position="87"/>
    </location>
</feature>
<evidence type="ECO:0000256" key="1">
    <source>
        <dbReference type="SAM" id="Phobius"/>
    </source>
</evidence>
<feature type="domain" description="DUF1206" evidence="2">
    <location>
        <begin position="109"/>
        <end position="174"/>
    </location>
</feature>
<gene>
    <name evidence="3" type="ORF">C5O19_19520</name>
</gene>
<accession>A0A2S7II18</accession>
<feature type="transmembrane region" description="Helical" evidence="1">
    <location>
        <begin position="190"/>
        <end position="217"/>
    </location>
</feature>
<keyword evidence="1" id="KW-0812">Transmembrane</keyword>
<comment type="caution">
    <text evidence="3">The sequence shown here is derived from an EMBL/GenBank/DDBJ whole genome shotgun (WGS) entry which is preliminary data.</text>
</comment>
<sequence>MEAIAQTKTSPRTWEQTVASLTRLSYLTKGILYGCVALFAIQFALGQRGPDPGRKAVLQEFIKTDVGAFVLVLMALSLAGHTVWRMTEIYFDPYKKGKGVLGWIYRLNYFLSGLTYTSLGITAVKLLMGHADDQNQKQLWVSKVLMVKGGDWLIILVGVFLMLWAGLQMYKGISGTVYKSLNKEAFPTWLHGFLWVCNLVGFLTVGGILASTSWYLIKGAWKENPHWVMNMDDLIKSLQAFPGGQWIQMATAIGLTCMALFMLAMARCFPIKTTSSQAC</sequence>
<dbReference type="Proteomes" id="UP000239590">
    <property type="component" value="Unassembled WGS sequence"/>
</dbReference>
<keyword evidence="4" id="KW-1185">Reference proteome</keyword>
<protein>
    <recommendedName>
        <fullName evidence="2">DUF1206 domain-containing protein</fullName>
    </recommendedName>
</protein>
<name>A0A2S7II18_9BACT</name>
<evidence type="ECO:0000259" key="2">
    <source>
        <dbReference type="Pfam" id="PF06724"/>
    </source>
</evidence>
<dbReference type="OrthoDB" id="942613at2"/>
<feature type="transmembrane region" description="Helical" evidence="1">
    <location>
        <begin position="107"/>
        <end position="128"/>
    </location>
</feature>
<feature type="transmembrane region" description="Helical" evidence="1">
    <location>
        <begin position="149"/>
        <end position="170"/>
    </location>
</feature>
<evidence type="ECO:0000313" key="3">
    <source>
        <dbReference type="EMBL" id="PQA55606.1"/>
    </source>
</evidence>
<feature type="domain" description="DUF1206" evidence="2">
    <location>
        <begin position="200"/>
        <end position="267"/>
    </location>
</feature>
<feature type="transmembrane region" description="Helical" evidence="1">
    <location>
        <begin position="246"/>
        <end position="266"/>
    </location>
</feature>
<dbReference type="AlphaFoldDB" id="A0A2S7II18"/>
<dbReference type="RefSeq" id="WP_104715067.1">
    <property type="nucleotide sequence ID" value="NZ_PTRA01000004.1"/>
</dbReference>
<dbReference type="Pfam" id="PF06724">
    <property type="entry name" value="DUF1206"/>
    <property type="match status" value="3"/>
</dbReference>
<reference evidence="4" key="1">
    <citation type="submission" date="2018-02" db="EMBL/GenBank/DDBJ databases">
        <title>Genome sequencing of Solimonas sp. HR-BB.</title>
        <authorList>
            <person name="Lee Y."/>
            <person name="Jeon C.O."/>
        </authorList>
    </citation>
    <scope>NUCLEOTIDE SEQUENCE [LARGE SCALE GENOMIC DNA]</scope>
    <source>
        <strain evidence="4">HR-U</strain>
    </source>
</reference>
<dbReference type="InterPro" id="IPR009597">
    <property type="entry name" value="DUF1206"/>
</dbReference>
<evidence type="ECO:0000313" key="4">
    <source>
        <dbReference type="Proteomes" id="UP000239590"/>
    </source>
</evidence>
<feature type="domain" description="DUF1206" evidence="2">
    <location>
        <begin position="25"/>
        <end position="87"/>
    </location>
</feature>
<feature type="transmembrane region" description="Helical" evidence="1">
    <location>
        <begin position="26"/>
        <end position="45"/>
    </location>
</feature>
<dbReference type="EMBL" id="PTRA01000004">
    <property type="protein sequence ID" value="PQA55606.1"/>
    <property type="molecule type" value="Genomic_DNA"/>
</dbReference>
<keyword evidence="1" id="KW-1133">Transmembrane helix</keyword>
<proteinExistence type="predicted"/>
<keyword evidence="1" id="KW-0472">Membrane</keyword>
<organism evidence="3 4">
    <name type="scientific">Siphonobacter curvatus</name>
    <dbReference type="NCBI Taxonomy" id="2094562"/>
    <lineage>
        <taxon>Bacteria</taxon>
        <taxon>Pseudomonadati</taxon>
        <taxon>Bacteroidota</taxon>
        <taxon>Cytophagia</taxon>
        <taxon>Cytophagales</taxon>
        <taxon>Cytophagaceae</taxon>
        <taxon>Siphonobacter</taxon>
    </lineage>
</organism>